<reference evidence="1" key="1">
    <citation type="submission" date="2023-04" db="EMBL/GenBank/DDBJ databases">
        <title>A chromosome-level genome assembly of the parasitoid wasp Eretmocerus hayati.</title>
        <authorList>
            <person name="Zhong Y."/>
            <person name="Liu S."/>
            <person name="Liu Y."/>
        </authorList>
    </citation>
    <scope>NUCLEOTIDE SEQUENCE</scope>
    <source>
        <strain evidence="1">ZJU_SS_LIU_2023</strain>
    </source>
</reference>
<proteinExistence type="predicted"/>
<gene>
    <name evidence="1" type="ORF">QAD02_004159</name>
</gene>
<protein>
    <submittedName>
        <fullName evidence="1">Uncharacterized protein</fullName>
    </submittedName>
</protein>
<accession>A0ACC2NPU9</accession>
<dbReference type="EMBL" id="CM056743">
    <property type="protein sequence ID" value="KAJ8672898.1"/>
    <property type="molecule type" value="Genomic_DNA"/>
</dbReference>
<evidence type="ECO:0000313" key="1">
    <source>
        <dbReference type="EMBL" id="KAJ8672898.1"/>
    </source>
</evidence>
<organism evidence="1 2">
    <name type="scientific">Eretmocerus hayati</name>
    <dbReference type="NCBI Taxonomy" id="131215"/>
    <lineage>
        <taxon>Eukaryota</taxon>
        <taxon>Metazoa</taxon>
        <taxon>Ecdysozoa</taxon>
        <taxon>Arthropoda</taxon>
        <taxon>Hexapoda</taxon>
        <taxon>Insecta</taxon>
        <taxon>Pterygota</taxon>
        <taxon>Neoptera</taxon>
        <taxon>Endopterygota</taxon>
        <taxon>Hymenoptera</taxon>
        <taxon>Apocrita</taxon>
        <taxon>Proctotrupomorpha</taxon>
        <taxon>Chalcidoidea</taxon>
        <taxon>Aphelinidae</taxon>
        <taxon>Aphelininae</taxon>
        <taxon>Eretmocerus</taxon>
    </lineage>
</organism>
<dbReference type="Proteomes" id="UP001239111">
    <property type="component" value="Chromosome 3"/>
</dbReference>
<name>A0ACC2NPU9_9HYME</name>
<keyword evidence="2" id="KW-1185">Reference proteome</keyword>
<comment type="caution">
    <text evidence="1">The sequence shown here is derived from an EMBL/GenBank/DDBJ whole genome shotgun (WGS) entry which is preliminary data.</text>
</comment>
<evidence type="ECO:0000313" key="2">
    <source>
        <dbReference type="Proteomes" id="UP001239111"/>
    </source>
</evidence>
<sequence length="424" mass="46383">MSVNNSNSHPEFDPNIRIKNEPDTAPDESPSQDSVPIPETVKPIKTEPGLPAANTTRLTSFRIPRDLTLGGNIKLERPKKLYTPNLNAQRLKDREDQNAVTKNEVSNKINRTHREKHRERNRDKNKGHSKAANNLVQSTGIFSEGLSNETHRRQSTGGGGGGGGGGLGSGGYRDRGSAGSGKESATLERPKLSIPQKVDKAEEAEKLRELLRDDFIDDGLDLETDNIPVALPLIEQGKLFKNELHNKLEFPSKSGENGHTATGQEDTHTLGKLQSATPHIKTKDSKVLLSVPQVIENKSSTFVLMQLPDCLPGLRTDEKQVDPKAKKSAQPSSENEKSELDKFCTLNNLKEGLLGKLQILRSGKARLVLGDNDLIVDVGSNLSFRQDLIAAKINGKETGNLINLGSVDNLLICSPDWESMLKNL</sequence>